<accession>A0A8J5CJY2</accession>
<keyword evidence="2" id="KW-1185">Reference proteome</keyword>
<comment type="caution">
    <text evidence="1">The sequence shown here is derived from an EMBL/GenBank/DDBJ whole genome shotgun (WGS) entry which is preliminary data.</text>
</comment>
<gene>
    <name evidence="1" type="ORF">GWK47_022958</name>
</gene>
<dbReference type="EMBL" id="JACEEZ010024251">
    <property type="protein sequence ID" value="KAG0710372.1"/>
    <property type="molecule type" value="Genomic_DNA"/>
</dbReference>
<reference evidence="1" key="1">
    <citation type="submission" date="2020-07" db="EMBL/GenBank/DDBJ databases">
        <title>The High-quality genome of the commercially important snow crab, Chionoecetes opilio.</title>
        <authorList>
            <person name="Jeong J.-H."/>
            <person name="Ryu S."/>
        </authorList>
    </citation>
    <scope>NUCLEOTIDE SEQUENCE</scope>
    <source>
        <strain evidence="1">MADBK_172401_WGS</strain>
        <tissue evidence="1">Digestive gland</tissue>
    </source>
</reference>
<name>A0A8J5CJY2_CHIOP</name>
<organism evidence="1 2">
    <name type="scientific">Chionoecetes opilio</name>
    <name type="common">Atlantic snow crab</name>
    <name type="synonym">Cancer opilio</name>
    <dbReference type="NCBI Taxonomy" id="41210"/>
    <lineage>
        <taxon>Eukaryota</taxon>
        <taxon>Metazoa</taxon>
        <taxon>Ecdysozoa</taxon>
        <taxon>Arthropoda</taxon>
        <taxon>Crustacea</taxon>
        <taxon>Multicrustacea</taxon>
        <taxon>Malacostraca</taxon>
        <taxon>Eumalacostraca</taxon>
        <taxon>Eucarida</taxon>
        <taxon>Decapoda</taxon>
        <taxon>Pleocyemata</taxon>
        <taxon>Brachyura</taxon>
        <taxon>Eubrachyura</taxon>
        <taxon>Majoidea</taxon>
        <taxon>Majidae</taxon>
        <taxon>Chionoecetes</taxon>
    </lineage>
</organism>
<sequence length="180" mass="19469">MGPRRQTLRIGVPQVPVPKKNAGSEWRGLNQVNKYVRRPQPLCFPHHTWGFADIAAVTAPGTTGPAMGNDREAVRRRCIRTRSPGATEYPAPAEITRASPFRASVAVWVPTHTLHFPQMGAGSPWCDARLTISGIDEQRHTAPPVPSGFASAPGLFQNNVTGLWDLQGEVGELGTGEKTS</sequence>
<protein>
    <submittedName>
        <fullName evidence="1">Uncharacterized protein</fullName>
    </submittedName>
</protein>
<proteinExistence type="predicted"/>
<evidence type="ECO:0000313" key="2">
    <source>
        <dbReference type="Proteomes" id="UP000770661"/>
    </source>
</evidence>
<dbReference type="Proteomes" id="UP000770661">
    <property type="component" value="Unassembled WGS sequence"/>
</dbReference>
<evidence type="ECO:0000313" key="1">
    <source>
        <dbReference type="EMBL" id="KAG0710372.1"/>
    </source>
</evidence>
<dbReference type="AlphaFoldDB" id="A0A8J5CJY2"/>